<reference evidence="1 2" key="1">
    <citation type="journal article" date="2019" name="Int. J. Syst. Evol. Microbiol.">
        <title>Undibacterium piscinae sp. nov., isolated from Korean shiner intestine.</title>
        <authorList>
            <person name="Lee S.Y."/>
            <person name="Kang W."/>
            <person name="Kim P.S."/>
            <person name="Kim H.S."/>
            <person name="Sung H."/>
            <person name="Shin N.R."/>
            <person name="Whon T.W."/>
            <person name="Yun J.H."/>
            <person name="Lee J.Y."/>
            <person name="Lee J.Y."/>
            <person name="Jung M.J."/>
            <person name="Jeong Y.S."/>
            <person name="Tak E.J."/>
            <person name="Han J.E."/>
            <person name="Hyun D.W."/>
            <person name="Kang M.S."/>
            <person name="Lee K.E."/>
            <person name="Lee B.H."/>
            <person name="Bae J.W."/>
        </authorList>
    </citation>
    <scope>NUCLEOTIDE SEQUENCE [LARGE SCALE GENOMIC DNA]</scope>
    <source>
        <strain evidence="1 2">S11R28</strain>
    </source>
</reference>
<dbReference type="Proteomes" id="UP000274350">
    <property type="component" value="Chromosome"/>
</dbReference>
<proteinExistence type="predicted"/>
<keyword evidence="2" id="KW-1185">Reference proteome</keyword>
<dbReference type="AlphaFoldDB" id="A0A6M4A5K5"/>
<accession>A0A6M4A5K5</accession>
<evidence type="ECO:0000313" key="2">
    <source>
        <dbReference type="Proteomes" id="UP000274350"/>
    </source>
</evidence>
<gene>
    <name evidence="1" type="ORF">EJG51_009145</name>
</gene>
<dbReference type="EMBL" id="CP051152">
    <property type="protein sequence ID" value="QJQ05990.1"/>
    <property type="molecule type" value="Genomic_DNA"/>
</dbReference>
<sequence>MPILNPLVMNDQLVPEWLDADWLLGQFGTQRAAARRNFKEFVLQGVGLASPLLATKHQLLLGDDNFIKQHQATMQGSELRELSLAHKRSLALRLEDYAAQSARSQRGNGKRLPLRRLHHCRNRGIFLCALHDGKPRSTRDGNVI</sequence>
<name>A0A6M4A5K5_9BURK</name>
<organism evidence="1 2">
    <name type="scientific">Undibacterium piscinae</name>
    <dbReference type="NCBI Taxonomy" id="2495591"/>
    <lineage>
        <taxon>Bacteria</taxon>
        <taxon>Pseudomonadati</taxon>
        <taxon>Pseudomonadota</taxon>
        <taxon>Betaproteobacteria</taxon>
        <taxon>Burkholderiales</taxon>
        <taxon>Oxalobacteraceae</taxon>
        <taxon>Undibacterium</taxon>
    </lineage>
</organism>
<evidence type="ECO:0000313" key="1">
    <source>
        <dbReference type="EMBL" id="QJQ05990.1"/>
    </source>
</evidence>
<protein>
    <submittedName>
        <fullName evidence="1">Uncharacterized protein</fullName>
    </submittedName>
</protein>
<dbReference type="KEGG" id="upi:EJG51_009145"/>